<protein>
    <submittedName>
        <fullName evidence="1">Uncharacterized protein</fullName>
    </submittedName>
</protein>
<comment type="caution">
    <text evidence="1">The sequence shown here is derived from an EMBL/GenBank/DDBJ whole genome shotgun (WGS) entry which is preliminary data.</text>
</comment>
<dbReference type="Proteomes" id="UP000499080">
    <property type="component" value="Unassembled WGS sequence"/>
</dbReference>
<dbReference type="OrthoDB" id="6466909at2759"/>
<organism evidence="1 2">
    <name type="scientific">Araneus ventricosus</name>
    <name type="common">Orbweaver spider</name>
    <name type="synonym">Epeira ventricosa</name>
    <dbReference type="NCBI Taxonomy" id="182803"/>
    <lineage>
        <taxon>Eukaryota</taxon>
        <taxon>Metazoa</taxon>
        <taxon>Ecdysozoa</taxon>
        <taxon>Arthropoda</taxon>
        <taxon>Chelicerata</taxon>
        <taxon>Arachnida</taxon>
        <taxon>Araneae</taxon>
        <taxon>Araneomorphae</taxon>
        <taxon>Entelegynae</taxon>
        <taxon>Araneoidea</taxon>
        <taxon>Araneidae</taxon>
        <taxon>Araneus</taxon>
    </lineage>
</organism>
<evidence type="ECO:0000313" key="2">
    <source>
        <dbReference type="Proteomes" id="UP000499080"/>
    </source>
</evidence>
<keyword evidence="2" id="KW-1185">Reference proteome</keyword>
<accession>A0A4Y2H518</accession>
<sequence length="99" mass="11191">MFSARINFHNISCRIPRSAATDRVLIDEESANRCNTRLSVSGVLTLCSCPALGLVILKHPVSRSRRSMFAKVVWCGQHFLEYCSWYILCARRPLPPAQP</sequence>
<gene>
    <name evidence="1" type="ORF">AVEN_50445_1</name>
</gene>
<proteinExistence type="predicted"/>
<dbReference type="AlphaFoldDB" id="A0A4Y2H518"/>
<dbReference type="EMBL" id="BGPR01001703">
    <property type="protein sequence ID" value="GBM59858.1"/>
    <property type="molecule type" value="Genomic_DNA"/>
</dbReference>
<name>A0A4Y2H518_ARAVE</name>
<reference evidence="1 2" key="1">
    <citation type="journal article" date="2019" name="Sci. Rep.">
        <title>Orb-weaving spider Araneus ventricosus genome elucidates the spidroin gene catalogue.</title>
        <authorList>
            <person name="Kono N."/>
            <person name="Nakamura H."/>
            <person name="Ohtoshi R."/>
            <person name="Moran D.A.P."/>
            <person name="Shinohara A."/>
            <person name="Yoshida Y."/>
            <person name="Fujiwara M."/>
            <person name="Mori M."/>
            <person name="Tomita M."/>
            <person name="Arakawa K."/>
        </authorList>
    </citation>
    <scope>NUCLEOTIDE SEQUENCE [LARGE SCALE GENOMIC DNA]</scope>
</reference>
<evidence type="ECO:0000313" key="1">
    <source>
        <dbReference type="EMBL" id="GBM59858.1"/>
    </source>
</evidence>